<dbReference type="InterPro" id="IPR039331">
    <property type="entry name" value="PAPs-like"/>
</dbReference>
<dbReference type="Pfam" id="PF14008">
    <property type="entry name" value="Metallophos_C"/>
    <property type="match status" value="1"/>
</dbReference>
<evidence type="ECO:0000256" key="6">
    <source>
        <dbReference type="SAM" id="MobiDB-lite"/>
    </source>
</evidence>
<comment type="caution">
    <text evidence="11">The sequence shown here is derived from an EMBL/GenBank/DDBJ whole genome shotgun (WGS) entry which is preliminary data.</text>
</comment>
<feature type="transmembrane region" description="Helical" evidence="7">
    <location>
        <begin position="14"/>
        <end position="34"/>
    </location>
</feature>
<keyword evidence="3 5" id="KW-0378">Hydrolase</keyword>
<evidence type="ECO:0000313" key="12">
    <source>
        <dbReference type="Proteomes" id="UP001497392"/>
    </source>
</evidence>
<evidence type="ECO:0000256" key="3">
    <source>
        <dbReference type="ARBA" id="ARBA00022801"/>
    </source>
</evidence>
<organism evidence="11 12">
    <name type="scientific">Coccomyxa viridis</name>
    <dbReference type="NCBI Taxonomy" id="1274662"/>
    <lineage>
        <taxon>Eukaryota</taxon>
        <taxon>Viridiplantae</taxon>
        <taxon>Chlorophyta</taxon>
        <taxon>core chlorophytes</taxon>
        <taxon>Trebouxiophyceae</taxon>
        <taxon>Trebouxiophyceae incertae sedis</taxon>
        <taxon>Coccomyxaceae</taxon>
        <taxon>Coccomyxa</taxon>
    </lineage>
</organism>
<evidence type="ECO:0000256" key="2">
    <source>
        <dbReference type="ARBA" id="ARBA00022729"/>
    </source>
</evidence>
<dbReference type="EC" id="3.1.3.2" evidence="5"/>
<feature type="domain" description="Purple acid phosphatase C-terminal" evidence="9">
    <location>
        <begin position="493"/>
        <end position="529"/>
    </location>
</feature>
<dbReference type="SUPFAM" id="SSF49363">
    <property type="entry name" value="Purple acid phosphatase, N-terminal domain"/>
    <property type="match status" value="1"/>
</dbReference>
<dbReference type="InterPro" id="IPR015914">
    <property type="entry name" value="PAPs_N"/>
</dbReference>
<dbReference type="CDD" id="cd00839">
    <property type="entry name" value="MPP_PAPs"/>
    <property type="match status" value="1"/>
</dbReference>
<feature type="domain" description="Calcineurin-like phosphoesterase" evidence="8">
    <location>
        <begin position="223"/>
        <end position="432"/>
    </location>
</feature>
<dbReference type="EMBL" id="CAXHTA020000019">
    <property type="protein sequence ID" value="CAL5228926.1"/>
    <property type="molecule type" value="Genomic_DNA"/>
</dbReference>
<keyword evidence="7" id="KW-1133">Transmembrane helix</keyword>
<evidence type="ECO:0000259" key="8">
    <source>
        <dbReference type="Pfam" id="PF00149"/>
    </source>
</evidence>
<feature type="transmembrane region" description="Helical" evidence="7">
    <location>
        <begin position="608"/>
        <end position="630"/>
    </location>
</feature>
<dbReference type="PANTHER" id="PTHR22953:SF153">
    <property type="entry name" value="PURPLE ACID PHOSPHATASE"/>
    <property type="match status" value="1"/>
</dbReference>
<gene>
    <name evidence="11" type="primary">g12153</name>
    <name evidence="11" type="ORF">VP750_LOCUS10832</name>
</gene>
<dbReference type="Gene3D" id="2.60.40.380">
    <property type="entry name" value="Purple acid phosphatase-like, N-terminal"/>
    <property type="match status" value="1"/>
</dbReference>
<comment type="catalytic activity">
    <reaction evidence="5">
        <text>a phosphate monoester + H2O = an alcohol + phosphate</text>
        <dbReference type="Rhea" id="RHEA:15017"/>
        <dbReference type="ChEBI" id="CHEBI:15377"/>
        <dbReference type="ChEBI" id="CHEBI:30879"/>
        <dbReference type="ChEBI" id="CHEBI:43474"/>
        <dbReference type="ChEBI" id="CHEBI:67140"/>
        <dbReference type="EC" id="3.1.3.2"/>
    </reaction>
</comment>
<accession>A0ABP1GDR9</accession>
<dbReference type="Pfam" id="PF00149">
    <property type="entry name" value="Metallophos"/>
    <property type="match status" value="1"/>
</dbReference>
<dbReference type="InterPro" id="IPR004843">
    <property type="entry name" value="Calcineurin-like_PHP"/>
</dbReference>
<keyword evidence="2" id="KW-0732">Signal</keyword>
<dbReference type="InterPro" id="IPR025733">
    <property type="entry name" value="PAPs_C"/>
</dbReference>
<evidence type="ECO:0000256" key="4">
    <source>
        <dbReference type="ARBA" id="ARBA00023180"/>
    </source>
</evidence>
<name>A0ABP1GDR9_9CHLO</name>
<feature type="transmembrane region" description="Helical" evidence="7">
    <location>
        <begin position="565"/>
        <end position="587"/>
    </location>
</feature>
<evidence type="ECO:0000256" key="1">
    <source>
        <dbReference type="ARBA" id="ARBA00008723"/>
    </source>
</evidence>
<feature type="domain" description="Purple acid phosphatase N-terminal" evidence="10">
    <location>
        <begin position="103"/>
        <end position="211"/>
    </location>
</feature>
<keyword evidence="7" id="KW-0472">Membrane</keyword>
<feature type="region of interest" description="Disordered" evidence="6">
    <location>
        <begin position="726"/>
        <end position="767"/>
    </location>
</feature>
<dbReference type="PANTHER" id="PTHR22953">
    <property type="entry name" value="ACID PHOSPHATASE RELATED"/>
    <property type="match status" value="1"/>
</dbReference>
<dbReference type="InterPro" id="IPR008963">
    <property type="entry name" value="Purple_acid_Pase-like_N"/>
</dbReference>
<reference evidence="11 12" key="1">
    <citation type="submission" date="2024-06" db="EMBL/GenBank/DDBJ databases">
        <authorList>
            <person name="Kraege A."/>
            <person name="Thomma B."/>
        </authorList>
    </citation>
    <scope>NUCLEOTIDE SEQUENCE [LARGE SCALE GENOMIC DNA]</scope>
</reference>
<proteinExistence type="inferred from homology"/>
<keyword evidence="4" id="KW-0325">Glycoprotein</keyword>
<sequence length="767" mass="85287">MTSTGSWAEYKKPLGLSLGITALVWILLFTIVIFDPSTHSAALLPSTKADNRAPTQQAQGKDLLGYVPEAPVTIPFDDSYVKGSDDLPLDQPPLAKVVNETAPEQIHIALAGPDGMVISWSTGNAVILDEAPSNSSLPDIGSAVYYGTQSSWYDMAASGTITHYVQTYPGTTYISGFFHHVKLTGLMPDTTYFYKCGDPKLVMSEEHNFTTAPAPGSQAYPQRLTVVADLGQTYNSSRTLEHIIASQPRAVLLVGDLTYSDSYHTNGILRHPDPPTTPYQETYQPRWDAWGRMMAPLASQVPLMTVEGNHEIEEDAAGKTFLAYTARYRMPSAESGSPSQLYYSFDYGGIHVVMIGSYADWEPGSEQYQWLERDLTAFNRSQTPWLVAAFHSPWYNTYIAHYKELECMRIALEPLLYQYGVDIIFTGHVHSYERMNRVYNYTVDPCGPIHVTVGDGGNIEKLYTDWVDSPPSNCPAEDVTACPTRQNGKFCPLSQPAWSAFREPSFGFGELQLLSATEARWTWHKNQDSLAVPSDTVNITRNLHPVGASGSLYEIAAAGDFLDTLFISGVSLSIAVNVGISALPLLVGVRDAEKLKQAVEDDDQDIKWGVMSLLSFFPLLNWLAWVFGAFDDEERAPIYYTNAVVYLLPWLSRGFELDRFSIACLVAGVLHVQLERVAQTEPENFQLPSPDIVKVPLQQAAKALTATARTYEEALEEAVDVAEEKLLPGRQRSQDADDREAEELQRRELQAWDDSFEKDSEKERDSR</sequence>
<evidence type="ECO:0000256" key="7">
    <source>
        <dbReference type="SAM" id="Phobius"/>
    </source>
</evidence>
<dbReference type="Proteomes" id="UP001497392">
    <property type="component" value="Unassembled WGS sequence"/>
</dbReference>
<keyword evidence="7" id="KW-0812">Transmembrane</keyword>
<dbReference type="Gene3D" id="3.60.21.10">
    <property type="match status" value="1"/>
</dbReference>
<evidence type="ECO:0000259" key="10">
    <source>
        <dbReference type="Pfam" id="PF16656"/>
    </source>
</evidence>
<evidence type="ECO:0000259" key="9">
    <source>
        <dbReference type="Pfam" id="PF14008"/>
    </source>
</evidence>
<comment type="similarity">
    <text evidence="1 5">Belongs to the metallophosphoesterase superfamily. Purple acid phosphatase family.</text>
</comment>
<dbReference type="SUPFAM" id="SSF56300">
    <property type="entry name" value="Metallo-dependent phosphatases"/>
    <property type="match status" value="1"/>
</dbReference>
<dbReference type="Pfam" id="PF16656">
    <property type="entry name" value="Pur_ac_phosph_N"/>
    <property type="match status" value="1"/>
</dbReference>
<protein>
    <recommendedName>
        <fullName evidence="5">Purple acid phosphatase</fullName>
        <ecNumber evidence="5">3.1.3.2</ecNumber>
    </recommendedName>
</protein>
<evidence type="ECO:0000256" key="5">
    <source>
        <dbReference type="RuleBase" id="RU361203"/>
    </source>
</evidence>
<keyword evidence="12" id="KW-1185">Reference proteome</keyword>
<dbReference type="InterPro" id="IPR041792">
    <property type="entry name" value="MPP_PAP"/>
</dbReference>
<evidence type="ECO:0000313" key="11">
    <source>
        <dbReference type="EMBL" id="CAL5228926.1"/>
    </source>
</evidence>
<dbReference type="InterPro" id="IPR029052">
    <property type="entry name" value="Metallo-depent_PP-like"/>
</dbReference>